<keyword evidence="5 6" id="KW-0413">Isomerase</keyword>
<feature type="domain" description="PpiC" evidence="7">
    <location>
        <begin position="162"/>
        <end position="254"/>
    </location>
</feature>
<comment type="caution">
    <text evidence="8">The sequence shown here is derived from an EMBL/GenBank/DDBJ whole genome shotgun (WGS) entry which is preliminary data.</text>
</comment>
<dbReference type="Gene3D" id="3.10.50.40">
    <property type="match status" value="1"/>
</dbReference>
<keyword evidence="9" id="KW-1185">Reference proteome</keyword>
<keyword evidence="3" id="KW-0732">Signal</keyword>
<reference evidence="8 9" key="1">
    <citation type="submission" date="2018-05" db="EMBL/GenBank/DDBJ databases">
        <title>Genomic analysis of Gracilibacillus dipsosauri DD1 reveals novel features of a salt-tolerant amylase.</title>
        <authorList>
            <person name="Deutch C.E."/>
            <person name="Yang S."/>
        </authorList>
    </citation>
    <scope>NUCLEOTIDE SEQUENCE [LARGE SCALE GENOMIC DNA]</scope>
    <source>
        <strain evidence="8 9">DD1</strain>
    </source>
</reference>
<dbReference type="PROSITE" id="PS50198">
    <property type="entry name" value="PPIC_PPIASE_2"/>
    <property type="match status" value="1"/>
</dbReference>
<dbReference type="Gene3D" id="1.10.4030.10">
    <property type="entry name" value="Porin chaperone SurA, peptide-binding domain"/>
    <property type="match status" value="1"/>
</dbReference>
<dbReference type="SUPFAM" id="SSF54534">
    <property type="entry name" value="FKBP-like"/>
    <property type="match status" value="1"/>
</dbReference>
<dbReference type="AlphaFoldDB" id="A0A317KYJ7"/>
<evidence type="ECO:0000256" key="3">
    <source>
        <dbReference type="ARBA" id="ARBA00022729"/>
    </source>
</evidence>
<dbReference type="PANTHER" id="PTHR47245:SF1">
    <property type="entry name" value="FOLDASE PROTEIN PRSA"/>
    <property type="match status" value="1"/>
</dbReference>
<dbReference type="InterPro" id="IPR027304">
    <property type="entry name" value="Trigger_fact/SurA_dom_sf"/>
</dbReference>
<dbReference type="OrthoDB" id="2677468at2"/>
<dbReference type="Pfam" id="PF13145">
    <property type="entry name" value="Rotamase_2"/>
    <property type="match status" value="1"/>
</dbReference>
<dbReference type="GO" id="GO:0003755">
    <property type="term" value="F:peptidyl-prolyl cis-trans isomerase activity"/>
    <property type="evidence" value="ECO:0007669"/>
    <property type="project" value="UniProtKB-KW"/>
</dbReference>
<comment type="catalytic activity">
    <reaction evidence="1">
        <text>[protein]-peptidylproline (omega=180) = [protein]-peptidylproline (omega=0)</text>
        <dbReference type="Rhea" id="RHEA:16237"/>
        <dbReference type="Rhea" id="RHEA-COMP:10747"/>
        <dbReference type="Rhea" id="RHEA-COMP:10748"/>
        <dbReference type="ChEBI" id="CHEBI:83833"/>
        <dbReference type="ChEBI" id="CHEBI:83834"/>
        <dbReference type="EC" id="5.2.1.8"/>
    </reaction>
</comment>
<dbReference type="RefSeq" id="WP_109984861.1">
    <property type="nucleotide sequence ID" value="NZ_QGTD01000012.1"/>
</dbReference>
<evidence type="ECO:0000259" key="7">
    <source>
        <dbReference type="PROSITE" id="PS50198"/>
    </source>
</evidence>
<dbReference type="InterPro" id="IPR046357">
    <property type="entry name" value="PPIase_dom_sf"/>
</dbReference>
<keyword evidence="4 6" id="KW-0697">Rotamase</keyword>
<dbReference type="SUPFAM" id="SSF109998">
    <property type="entry name" value="Triger factor/SurA peptide-binding domain-like"/>
    <property type="match status" value="1"/>
</dbReference>
<dbReference type="InterPro" id="IPR050245">
    <property type="entry name" value="PrsA_foldase"/>
</dbReference>
<evidence type="ECO:0000256" key="4">
    <source>
        <dbReference type="ARBA" id="ARBA00023110"/>
    </source>
</evidence>
<evidence type="ECO:0000313" key="9">
    <source>
        <dbReference type="Proteomes" id="UP000245624"/>
    </source>
</evidence>
<dbReference type="InterPro" id="IPR000297">
    <property type="entry name" value="PPIase_PpiC"/>
</dbReference>
<accession>A0A317KYJ7</accession>
<protein>
    <recommendedName>
        <fullName evidence="2">peptidylprolyl isomerase</fullName>
        <ecNumber evidence="2">5.2.1.8</ecNumber>
    </recommendedName>
</protein>
<dbReference type="Proteomes" id="UP000245624">
    <property type="component" value="Unassembled WGS sequence"/>
</dbReference>
<evidence type="ECO:0000256" key="1">
    <source>
        <dbReference type="ARBA" id="ARBA00000971"/>
    </source>
</evidence>
<evidence type="ECO:0000313" key="8">
    <source>
        <dbReference type="EMBL" id="PWU67810.1"/>
    </source>
</evidence>
<sequence>MRLSKLSLWVIIFILLITNITTLLFSKGNTEIALDDESVINQKKPLATIENEKIKYEEWLDLLTRGYGEKVLTEMVNQEVVFQLAEQEKLEIDSKIVEREIARLLIMQGVLTEEERKSLQEKWTEQIKYRYYMKALLTRDVEVSDSEVKQYFQTYENQYQFEEVVQLSHIVVSSEAEADEAYQKLESGASFTDVAQEYSMDEETASEGGYLGYYTETNSFIPPEYFHETLAMDEGTFSQPIRTDQGFSIVFLHHHIPAVNVSYEEAYQEVKQDLALDQMDQNLDPKLLWEELEVTTVLDKND</sequence>
<name>A0A317KYJ7_9BACI</name>
<dbReference type="EMBL" id="QGTD01000012">
    <property type="protein sequence ID" value="PWU67810.1"/>
    <property type="molecule type" value="Genomic_DNA"/>
</dbReference>
<dbReference type="PANTHER" id="PTHR47245">
    <property type="entry name" value="PEPTIDYLPROLYL ISOMERASE"/>
    <property type="match status" value="1"/>
</dbReference>
<evidence type="ECO:0000256" key="2">
    <source>
        <dbReference type="ARBA" id="ARBA00013194"/>
    </source>
</evidence>
<dbReference type="EC" id="5.2.1.8" evidence="2"/>
<organism evidence="8 9">
    <name type="scientific">Gracilibacillus dipsosauri</name>
    <dbReference type="NCBI Taxonomy" id="178340"/>
    <lineage>
        <taxon>Bacteria</taxon>
        <taxon>Bacillati</taxon>
        <taxon>Bacillota</taxon>
        <taxon>Bacilli</taxon>
        <taxon>Bacillales</taxon>
        <taxon>Bacillaceae</taxon>
        <taxon>Gracilibacillus</taxon>
    </lineage>
</organism>
<gene>
    <name evidence="8" type="ORF">DLJ74_13445</name>
</gene>
<proteinExistence type="predicted"/>
<evidence type="ECO:0000256" key="5">
    <source>
        <dbReference type="ARBA" id="ARBA00023235"/>
    </source>
</evidence>
<evidence type="ECO:0000256" key="6">
    <source>
        <dbReference type="PROSITE-ProRule" id="PRU00278"/>
    </source>
</evidence>